<keyword evidence="2" id="KW-0238">DNA-binding</keyword>
<protein>
    <submittedName>
        <fullName evidence="6">AP2 domain protein</fullName>
    </submittedName>
</protein>
<keyword evidence="7" id="KW-1185">Reference proteome</keyword>
<evidence type="ECO:0000256" key="3">
    <source>
        <dbReference type="ARBA" id="ARBA00023163"/>
    </source>
</evidence>
<evidence type="ECO:0000313" key="6">
    <source>
        <dbReference type="EMBL" id="QDT12162.1"/>
    </source>
</evidence>
<gene>
    <name evidence="6" type="ORF">K239x_41700</name>
</gene>
<evidence type="ECO:0000259" key="5">
    <source>
        <dbReference type="Pfam" id="PF00847"/>
    </source>
</evidence>
<keyword evidence="1" id="KW-0805">Transcription regulation</keyword>
<evidence type="ECO:0000256" key="4">
    <source>
        <dbReference type="SAM" id="MobiDB-lite"/>
    </source>
</evidence>
<dbReference type="Pfam" id="PF00847">
    <property type="entry name" value="AP2"/>
    <property type="match status" value="1"/>
</dbReference>
<dbReference type="EMBL" id="CP036526">
    <property type="protein sequence ID" value="QDT12162.1"/>
    <property type="molecule type" value="Genomic_DNA"/>
</dbReference>
<organism evidence="6 7">
    <name type="scientific">Stieleria marina</name>
    <dbReference type="NCBI Taxonomy" id="1930275"/>
    <lineage>
        <taxon>Bacteria</taxon>
        <taxon>Pseudomonadati</taxon>
        <taxon>Planctomycetota</taxon>
        <taxon>Planctomycetia</taxon>
        <taxon>Pirellulales</taxon>
        <taxon>Pirellulaceae</taxon>
        <taxon>Stieleria</taxon>
    </lineage>
</organism>
<dbReference type="Gene3D" id="1.20.5.2050">
    <property type="match status" value="1"/>
</dbReference>
<dbReference type="AlphaFoldDB" id="A0A517NYG5"/>
<dbReference type="GO" id="GO:0003700">
    <property type="term" value="F:DNA-binding transcription factor activity"/>
    <property type="evidence" value="ECO:0007669"/>
    <property type="project" value="InterPro"/>
</dbReference>
<keyword evidence="3" id="KW-0804">Transcription</keyword>
<dbReference type="InterPro" id="IPR001471">
    <property type="entry name" value="AP2/ERF_dom"/>
</dbReference>
<evidence type="ECO:0000256" key="1">
    <source>
        <dbReference type="ARBA" id="ARBA00023015"/>
    </source>
</evidence>
<feature type="domain" description="AP2/ERF" evidence="5">
    <location>
        <begin position="95"/>
        <end position="137"/>
    </location>
</feature>
<accession>A0A517NYG5</accession>
<dbReference type="GO" id="GO:0003677">
    <property type="term" value="F:DNA binding"/>
    <property type="evidence" value="ECO:0007669"/>
    <property type="project" value="UniProtKB-KW"/>
</dbReference>
<feature type="region of interest" description="Disordered" evidence="4">
    <location>
        <begin position="60"/>
        <end position="88"/>
    </location>
</feature>
<dbReference type="Proteomes" id="UP000319817">
    <property type="component" value="Chromosome"/>
</dbReference>
<evidence type="ECO:0000256" key="2">
    <source>
        <dbReference type="ARBA" id="ARBA00023125"/>
    </source>
</evidence>
<sequence>MHANRNITRINRQSTGGYLVRITRKGKLRSKYFADVDGGKRKALQEARLYRDELESKMRGYSSKQLAKKERADNTSGYPGVRKATEADPRWPSNPCYNYWIAQWSPSKGVRRTRRFSVEKYGEEEAFRLAVQARKRGVASME</sequence>
<evidence type="ECO:0000313" key="7">
    <source>
        <dbReference type="Proteomes" id="UP000319817"/>
    </source>
</evidence>
<proteinExistence type="predicted"/>
<name>A0A517NYG5_9BACT</name>
<reference evidence="6 7" key="1">
    <citation type="submission" date="2019-02" db="EMBL/GenBank/DDBJ databases">
        <title>Deep-cultivation of Planctomycetes and their phenomic and genomic characterization uncovers novel biology.</title>
        <authorList>
            <person name="Wiegand S."/>
            <person name="Jogler M."/>
            <person name="Boedeker C."/>
            <person name="Pinto D."/>
            <person name="Vollmers J."/>
            <person name="Rivas-Marin E."/>
            <person name="Kohn T."/>
            <person name="Peeters S.H."/>
            <person name="Heuer A."/>
            <person name="Rast P."/>
            <person name="Oberbeckmann S."/>
            <person name="Bunk B."/>
            <person name="Jeske O."/>
            <person name="Meyerdierks A."/>
            <person name="Storesund J.E."/>
            <person name="Kallscheuer N."/>
            <person name="Luecker S."/>
            <person name="Lage O.M."/>
            <person name="Pohl T."/>
            <person name="Merkel B.J."/>
            <person name="Hornburger P."/>
            <person name="Mueller R.-W."/>
            <person name="Bruemmer F."/>
            <person name="Labrenz M."/>
            <person name="Spormann A.M."/>
            <person name="Op den Camp H."/>
            <person name="Overmann J."/>
            <person name="Amann R."/>
            <person name="Jetten M.S.M."/>
            <person name="Mascher T."/>
            <person name="Medema M.H."/>
            <person name="Devos D.P."/>
            <person name="Kaster A.-K."/>
            <person name="Ovreas L."/>
            <person name="Rohde M."/>
            <person name="Galperin M.Y."/>
            <person name="Jogler C."/>
        </authorList>
    </citation>
    <scope>NUCLEOTIDE SEQUENCE [LARGE SCALE GENOMIC DNA]</scope>
    <source>
        <strain evidence="6 7">K23_9</strain>
    </source>
</reference>